<dbReference type="SUPFAM" id="SSF52499">
    <property type="entry name" value="Isochorismatase-like hydrolases"/>
    <property type="match status" value="1"/>
</dbReference>
<keyword evidence="2 4" id="KW-0378">Hydrolase</keyword>
<dbReference type="AlphaFoldDB" id="A0A1Y1YP24"/>
<name>A0A1Y1YP24_9FUNG</name>
<reference evidence="4 5" key="1">
    <citation type="submission" date="2016-07" db="EMBL/GenBank/DDBJ databases">
        <title>Pervasive Adenine N6-methylation of Active Genes in Fungi.</title>
        <authorList>
            <consortium name="DOE Joint Genome Institute"/>
            <person name="Mondo S.J."/>
            <person name="Dannebaum R.O."/>
            <person name="Kuo R.C."/>
            <person name="Labutti K."/>
            <person name="Haridas S."/>
            <person name="Kuo A."/>
            <person name="Salamov A."/>
            <person name="Ahrendt S.R."/>
            <person name="Lipzen A."/>
            <person name="Sullivan W."/>
            <person name="Andreopoulos W.B."/>
            <person name="Clum A."/>
            <person name="Lindquist E."/>
            <person name="Daum C."/>
            <person name="Ramamoorthy G.K."/>
            <person name="Gryganskyi A."/>
            <person name="Culley D."/>
            <person name="Magnuson J.K."/>
            <person name="James T.Y."/>
            <person name="O'Malley M.A."/>
            <person name="Stajich J.E."/>
            <person name="Spatafora J.W."/>
            <person name="Visel A."/>
            <person name="Grigoriev I.V."/>
        </authorList>
    </citation>
    <scope>NUCLEOTIDE SEQUENCE [LARGE SCALE GENOMIC DNA]</scope>
    <source>
        <strain evidence="4 5">CBS 931.73</strain>
    </source>
</reference>
<dbReference type="PANTHER" id="PTHR43540">
    <property type="entry name" value="PEROXYUREIDOACRYLATE/UREIDOACRYLATE AMIDOHYDROLASE-RELATED"/>
    <property type="match status" value="1"/>
</dbReference>
<dbReference type="Gene3D" id="3.40.50.850">
    <property type="entry name" value="Isochorismatase-like"/>
    <property type="match status" value="1"/>
</dbReference>
<dbReference type="EMBL" id="MCFE01000099">
    <property type="protein sequence ID" value="ORX99334.1"/>
    <property type="molecule type" value="Genomic_DNA"/>
</dbReference>
<proteinExistence type="inferred from homology"/>
<dbReference type="InParanoid" id="A0A1Y1YP24"/>
<evidence type="ECO:0000256" key="2">
    <source>
        <dbReference type="ARBA" id="ARBA00022801"/>
    </source>
</evidence>
<comment type="caution">
    <text evidence="4">The sequence shown here is derived from an EMBL/GenBank/DDBJ whole genome shotgun (WGS) entry which is preliminary data.</text>
</comment>
<protein>
    <submittedName>
        <fullName evidence="4">Isochorismatase hydrolase</fullName>
    </submittedName>
</protein>
<sequence length="204" mass="22893">MSEITFDRTAFLFCDFIKDFWKIFPDSEEKQQLLENVSRVYQRVVELREEKNLLLVNVGIKFREGYPELGPDNPNLAFKWLMQMKKGMLLESSPGTEFIDEVAPVPGSVRINKLRGSAFYPNELEAILKANQINHLVICGISTSGVVLGTCSTAADYDYKVTVIGDCCADLNPELHEVLLKSGFGNRARVTTTKELLALLDQVA</sequence>
<evidence type="ECO:0000313" key="4">
    <source>
        <dbReference type="EMBL" id="ORX99334.1"/>
    </source>
</evidence>
<feature type="domain" description="Isochorismatase-like" evidence="3">
    <location>
        <begin position="9"/>
        <end position="195"/>
    </location>
</feature>
<evidence type="ECO:0000313" key="5">
    <source>
        <dbReference type="Proteomes" id="UP000193498"/>
    </source>
</evidence>
<accession>A0A1Y1YP24</accession>
<dbReference type="Pfam" id="PF00857">
    <property type="entry name" value="Isochorismatase"/>
    <property type="match status" value="1"/>
</dbReference>
<evidence type="ECO:0000259" key="3">
    <source>
        <dbReference type="Pfam" id="PF00857"/>
    </source>
</evidence>
<dbReference type="Proteomes" id="UP000193498">
    <property type="component" value="Unassembled WGS sequence"/>
</dbReference>
<dbReference type="OrthoDB" id="1739143at2759"/>
<keyword evidence="5" id="KW-1185">Reference proteome</keyword>
<dbReference type="PANTHER" id="PTHR43540:SF1">
    <property type="entry name" value="ISOCHORISMATASE HYDROLASE"/>
    <property type="match status" value="1"/>
</dbReference>
<comment type="similarity">
    <text evidence="1">Belongs to the isochorismatase family.</text>
</comment>
<dbReference type="InterPro" id="IPR000868">
    <property type="entry name" value="Isochorismatase-like_dom"/>
</dbReference>
<dbReference type="InterPro" id="IPR036380">
    <property type="entry name" value="Isochorismatase-like_sf"/>
</dbReference>
<dbReference type="InterPro" id="IPR050272">
    <property type="entry name" value="Isochorismatase-like_hydrls"/>
</dbReference>
<organism evidence="4 5">
    <name type="scientific">Basidiobolus meristosporus CBS 931.73</name>
    <dbReference type="NCBI Taxonomy" id="1314790"/>
    <lineage>
        <taxon>Eukaryota</taxon>
        <taxon>Fungi</taxon>
        <taxon>Fungi incertae sedis</taxon>
        <taxon>Zoopagomycota</taxon>
        <taxon>Entomophthoromycotina</taxon>
        <taxon>Basidiobolomycetes</taxon>
        <taxon>Basidiobolales</taxon>
        <taxon>Basidiobolaceae</taxon>
        <taxon>Basidiobolus</taxon>
    </lineage>
</organism>
<dbReference type="GO" id="GO:0016787">
    <property type="term" value="F:hydrolase activity"/>
    <property type="evidence" value="ECO:0007669"/>
    <property type="project" value="UniProtKB-KW"/>
</dbReference>
<gene>
    <name evidence="4" type="ORF">K493DRAFT_335797</name>
</gene>
<evidence type="ECO:0000256" key="1">
    <source>
        <dbReference type="ARBA" id="ARBA00006336"/>
    </source>
</evidence>
<dbReference type="CDD" id="cd00431">
    <property type="entry name" value="cysteine_hydrolases"/>
    <property type="match status" value="1"/>
</dbReference>